<sequence length="462" mass="51986">MQANDQPQEIEYLDTFKAQNPEMIEIVFEGPKKTFPGVELKGRVNAHGGFKDFEEPTIRRLQFGPGASRDLPPRVHVDYQRPKKTKAVSSIKSVCDEVYADIFPNRPPVASNRPQYRHNVHQQASDQQRQTVRTQFPAGLGTYTQNSTVGPMRIAPAQRQVGIRLPVKTKLRIVSTGSSATNTKKAPPGEHQKNVREFSTAPRKDFAPDPVFHGQITVDQQCQMVPIQLSSTVGPIRNAPRPQTIPTVPKFRIVEGESFERKVKKSPPVAHHKNVMIPHPSRIQWLQNPATPVMPSAPTPAVNFQVTLDKQGELSPPIVVFPPKVTVEQQGSRRIFHLPYNGPVKVERSIYDELMDPNFKPEVNDTQCMSAPAAEIQVVMKDPKNKKTESKKEKKKKVVEEELEKGAIAALEYEDPVEQLKFEKYVKSMEKKHGDNFLGMLLWCQIPGLRLGCGGQIARRED</sequence>
<dbReference type="Proteomes" id="UP000008281">
    <property type="component" value="Unassembled WGS sequence"/>
</dbReference>
<dbReference type="CTD" id="9818352"/>
<protein>
    <submittedName>
        <fullName evidence="1">Uncharacterized protein</fullName>
    </submittedName>
</protein>
<accession>E3MKU6</accession>
<dbReference type="GeneID" id="9818352"/>
<dbReference type="RefSeq" id="XP_003103193.2">
    <property type="nucleotide sequence ID" value="XM_003103145.2"/>
</dbReference>
<evidence type="ECO:0000313" key="1">
    <source>
        <dbReference type="EMBL" id="EFP04251.1"/>
    </source>
</evidence>
<keyword evidence="2" id="KW-1185">Reference proteome</keyword>
<gene>
    <name evidence="1" type="ORF">CRE_26663</name>
</gene>
<name>E3MKU6_CAERE</name>
<proteinExistence type="predicted"/>
<organism evidence="2">
    <name type="scientific">Caenorhabditis remanei</name>
    <name type="common">Caenorhabditis vulgaris</name>
    <dbReference type="NCBI Taxonomy" id="31234"/>
    <lineage>
        <taxon>Eukaryota</taxon>
        <taxon>Metazoa</taxon>
        <taxon>Ecdysozoa</taxon>
        <taxon>Nematoda</taxon>
        <taxon>Chromadorea</taxon>
        <taxon>Rhabditida</taxon>
        <taxon>Rhabditina</taxon>
        <taxon>Rhabditomorpha</taxon>
        <taxon>Rhabditoidea</taxon>
        <taxon>Rhabditidae</taxon>
        <taxon>Peloderinae</taxon>
        <taxon>Caenorhabditis</taxon>
    </lineage>
</organism>
<dbReference type="AlphaFoldDB" id="E3MKU6"/>
<dbReference type="EMBL" id="DS268453">
    <property type="protein sequence ID" value="EFP04251.1"/>
    <property type="molecule type" value="Genomic_DNA"/>
</dbReference>
<dbReference type="InParanoid" id="E3MKU6"/>
<reference evidence="1" key="1">
    <citation type="submission" date="2007-07" db="EMBL/GenBank/DDBJ databases">
        <title>PCAP assembly of the Caenorhabditis remanei genome.</title>
        <authorList>
            <consortium name="The Caenorhabditis remanei Sequencing Consortium"/>
            <person name="Wilson R.K."/>
        </authorList>
    </citation>
    <scope>NUCLEOTIDE SEQUENCE [LARGE SCALE GENOMIC DNA]</scope>
    <source>
        <strain evidence="1">PB4641</strain>
    </source>
</reference>
<dbReference type="HOGENOM" id="CLU_607270_0_0_1"/>
<evidence type="ECO:0000313" key="2">
    <source>
        <dbReference type="Proteomes" id="UP000008281"/>
    </source>
</evidence>
<dbReference type="KEGG" id="crq:GCK72_009135"/>